<dbReference type="PANTHER" id="PTHR33705:SF2">
    <property type="entry name" value="PHOSPHOCARRIER PROTEIN NPR"/>
    <property type="match status" value="1"/>
</dbReference>
<dbReference type="InterPro" id="IPR035895">
    <property type="entry name" value="HPr-like_sf"/>
</dbReference>
<evidence type="ECO:0000256" key="1">
    <source>
        <dbReference type="ARBA" id="ARBA00004496"/>
    </source>
</evidence>
<dbReference type="PANTHER" id="PTHR33705">
    <property type="entry name" value="PHOSPHOCARRIER PROTEIN HPR"/>
    <property type="match status" value="1"/>
</dbReference>
<comment type="subcellular location">
    <subcellularLocation>
        <location evidence="1">Cytoplasm</location>
    </subcellularLocation>
</comment>
<dbReference type="CDD" id="cd00367">
    <property type="entry name" value="PTS-HPr_like"/>
    <property type="match status" value="1"/>
</dbReference>
<evidence type="ECO:0000313" key="6">
    <source>
        <dbReference type="Proteomes" id="UP000516046"/>
    </source>
</evidence>
<dbReference type="InterPro" id="IPR050399">
    <property type="entry name" value="HPr"/>
</dbReference>
<dbReference type="Gene3D" id="3.30.1340.10">
    <property type="entry name" value="HPr-like"/>
    <property type="match status" value="1"/>
</dbReference>
<reference evidence="5 6" key="1">
    <citation type="submission" date="2020-08" db="EMBL/GenBank/DDBJ databases">
        <authorList>
            <person name="Ren C."/>
            <person name="Gu Y."/>
            <person name="Xu Y."/>
        </authorList>
    </citation>
    <scope>NUCLEOTIDE SEQUENCE [LARGE SCALE GENOMIC DNA]</scope>
    <source>
        <strain evidence="5 6">LBM18003</strain>
    </source>
</reference>
<gene>
    <name evidence="5" type="ORF">H6X83_03720</name>
</gene>
<dbReference type="PROSITE" id="PS51350">
    <property type="entry name" value="PTS_HPR_DOM"/>
    <property type="match status" value="1"/>
</dbReference>
<dbReference type="Pfam" id="PF00381">
    <property type="entry name" value="PTS-HPr"/>
    <property type="match status" value="1"/>
</dbReference>
<dbReference type="SUPFAM" id="SSF55594">
    <property type="entry name" value="HPr-like"/>
    <property type="match status" value="1"/>
</dbReference>
<evidence type="ECO:0000313" key="5">
    <source>
        <dbReference type="EMBL" id="QNO18751.1"/>
    </source>
</evidence>
<dbReference type="KEGG" id="caml:H6X83_03720"/>
<accession>A0A7G9WJ89</accession>
<proteinExistence type="predicted"/>
<dbReference type="RefSeq" id="WP_212507819.1">
    <property type="nucleotide sequence ID" value="NZ_CP060696.1"/>
</dbReference>
<dbReference type="GO" id="GO:0009401">
    <property type="term" value="P:phosphoenolpyruvate-dependent sugar phosphotransferase system"/>
    <property type="evidence" value="ECO:0007669"/>
    <property type="project" value="UniProtKB-KW"/>
</dbReference>
<evidence type="ECO:0000256" key="3">
    <source>
        <dbReference type="ARBA" id="ARBA00022683"/>
    </source>
</evidence>
<sequence length="85" mass="8941">MKEFTYTITTQEGLHARPAGLLAKAASGFPCSITIEKSGKSANAKGIFSLLSMAVKEGESVTIACNGEQETEAAASLQKFCQNNL</sequence>
<dbReference type="EMBL" id="CP060696">
    <property type="protein sequence ID" value="QNO18751.1"/>
    <property type="molecule type" value="Genomic_DNA"/>
</dbReference>
<dbReference type="PRINTS" id="PR00107">
    <property type="entry name" value="PHOSPHOCPHPR"/>
</dbReference>
<evidence type="ECO:0000256" key="2">
    <source>
        <dbReference type="ARBA" id="ARBA00022490"/>
    </source>
</evidence>
<dbReference type="NCBIfam" id="TIGR01003">
    <property type="entry name" value="PTS_HPr_family"/>
    <property type="match status" value="1"/>
</dbReference>
<dbReference type="InterPro" id="IPR000032">
    <property type="entry name" value="HPr-like"/>
</dbReference>
<evidence type="ECO:0000259" key="4">
    <source>
        <dbReference type="PROSITE" id="PS51350"/>
    </source>
</evidence>
<dbReference type="Proteomes" id="UP000516046">
    <property type="component" value="Chromosome"/>
</dbReference>
<organism evidence="5 6">
    <name type="scientific">Caproicibacterium amylolyticum</name>
    <dbReference type="NCBI Taxonomy" id="2766537"/>
    <lineage>
        <taxon>Bacteria</taxon>
        <taxon>Bacillati</taxon>
        <taxon>Bacillota</taxon>
        <taxon>Clostridia</taxon>
        <taxon>Eubacteriales</taxon>
        <taxon>Oscillospiraceae</taxon>
        <taxon>Caproicibacterium</taxon>
    </lineage>
</organism>
<dbReference type="GO" id="GO:0005737">
    <property type="term" value="C:cytoplasm"/>
    <property type="evidence" value="ECO:0007669"/>
    <property type="project" value="UniProtKB-SubCell"/>
</dbReference>
<protein>
    <submittedName>
        <fullName evidence="5">HPr family phosphocarrier protein</fullName>
    </submittedName>
</protein>
<keyword evidence="2" id="KW-0963">Cytoplasm</keyword>
<name>A0A7G9WJ89_9FIRM</name>
<keyword evidence="6" id="KW-1185">Reference proteome</keyword>
<dbReference type="AlphaFoldDB" id="A0A7G9WJ89"/>
<keyword evidence="3" id="KW-0598">Phosphotransferase system</keyword>
<feature type="domain" description="HPr" evidence="4">
    <location>
        <begin position="1"/>
        <end position="85"/>
    </location>
</feature>